<dbReference type="Pfam" id="PF01061">
    <property type="entry name" value="ABC2_membrane"/>
    <property type="match status" value="1"/>
</dbReference>
<evidence type="ECO:0000259" key="7">
    <source>
        <dbReference type="PROSITE" id="PS51012"/>
    </source>
</evidence>
<feature type="transmembrane region" description="Helical" evidence="6">
    <location>
        <begin position="162"/>
        <end position="182"/>
    </location>
</feature>
<feature type="transmembrane region" description="Helical" evidence="6">
    <location>
        <begin position="243"/>
        <end position="265"/>
    </location>
</feature>
<reference evidence="8 9" key="1">
    <citation type="submission" date="2020-08" db="EMBL/GenBank/DDBJ databases">
        <title>Genomic Encyclopedia of Archaeal and Bacterial Type Strains, Phase II (KMG-II): from individual species to whole genera.</title>
        <authorList>
            <person name="Goeker M."/>
        </authorList>
    </citation>
    <scope>NUCLEOTIDE SEQUENCE [LARGE SCALE GENOMIC DNA]</scope>
    <source>
        <strain evidence="8 9">DSM 43850</strain>
    </source>
</reference>
<feature type="transmembrane region" description="Helical" evidence="6">
    <location>
        <begin position="77"/>
        <end position="97"/>
    </location>
</feature>
<protein>
    <recommendedName>
        <fullName evidence="6">Transport permease protein</fullName>
    </recommendedName>
</protein>
<evidence type="ECO:0000256" key="3">
    <source>
        <dbReference type="ARBA" id="ARBA00022989"/>
    </source>
</evidence>
<proteinExistence type="inferred from homology"/>
<evidence type="ECO:0000256" key="1">
    <source>
        <dbReference type="ARBA" id="ARBA00004141"/>
    </source>
</evidence>
<dbReference type="InterPro" id="IPR013525">
    <property type="entry name" value="ABC2_TM"/>
</dbReference>
<gene>
    <name evidence="8" type="ORF">BC739_004879</name>
</gene>
<evidence type="ECO:0000313" key="8">
    <source>
        <dbReference type="EMBL" id="MBA8927673.1"/>
    </source>
</evidence>
<keyword evidence="6" id="KW-0813">Transport</keyword>
<feature type="transmembrane region" description="Helical" evidence="6">
    <location>
        <begin position="41"/>
        <end position="65"/>
    </location>
</feature>
<keyword evidence="5" id="KW-0046">Antibiotic resistance</keyword>
<dbReference type="PANTHER" id="PTHR43229">
    <property type="entry name" value="NODULATION PROTEIN J"/>
    <property type="match status" value="1"/>
</dbReference>
<comment type="caution">
    <text evidence="8">The sequence shown here is derived from an EMBL/GenBank/DDBJ whole genome shotgun (WGS) entry which is preliminary data.</text>
</comment>
<keyword evidence="4 6" id="KW-0472">Membrane</keyword>
<dbReference type="InterPro" id="IPR000412">
    <property type="entry name" value="ABC_2_transport"/>
</dbReference>
<dbReference type="RefSeq" id="WP_025355181.1">
    <property type="nucleotide sequence ID" value="NZ_BAAABQ010000025.1"/>
</dbReference>
<keyword evidence="3 6" id="KW-1133">Transmembrane helix</keyword>
<sequence>MTVQEVLASRGLVTRVLPPGMYARRAHVVVERSLLVNRRMWTLVLSGLCEPLFYLFALGVGFGSVVGSVVGADGQPISYLAYVAPGLLASSAMNGAVHDATFNIFFKLKYAKVYDAMLATPLGPVDVAVGEIGWALLRGALYATGFLAVMAAMGLITSPWGLLALPAAVLVAFAFAAVGMAVTTVLRSWQDFDLVMIVLMPMFLFSTTFYPLSVYPAPIATAVQVLPLYQAIELERELTTGAVGWPTLVHVAYFAAMALVGAVIATRRLGRLLLT</sequence>
<name>A0ABR6BL90_9PSEU</name>
<accession>A0ABR6BL90</accession>
<dbReference type="EMBL" id="JACJID010000003">
    <property type="protein sequence ID" value="MBA8927673.1"/>
    <property type="molecule type" value="Genomic_DNA"/>
</dbReference>
<keyword evidence="9" id="KW-1185">Reference proteome</keyword>
<evidence type="ECO:0000256" key="5">
    <source>
        <dbReference type="ARBA" id="ARBA00023251"/>
    </source>
</evidence>
<dbReference type="PRINTS" id="PR00164">
    <property type="entry name" value="ABC2TRNSPORT"/>
</dbReference>
<feature type="transmembrane region" description="Helical" evidence="6">
    <location>
        <begin position="139"/>
        <end position="156"/>
    </location>
</feature>
<keyword evidence="6" id="KW-1003">Cell membrane</keyword>
<comment type="similarity">
    <text evidence="6">Belongs to the ABC-2 integral membrane protein family.</text>
</comment>
<evidence type="ECO:0000313" key="9">
    <source>
        <dbReference type="Proteomes" id="UP000517916"/>
    </source>
</evidence>
<evidence type="ECO:0000256" key="4">
    <source>
        <dbReference type="ARBA" id="ARBA00023136"/>
    </source>
</evidence>
<dbReference type="PROSITE" id="PS51012">
    <property type="entry name" value="ABC_TM2"/>
    <property type="match status" value="1"/>
</dbReference>
<feature type="transmembrane region" description="Helical" evidence="6">
    <location>
        <begin position="194"/>
        <end position="212"/>
    </location>
</feature>
<evidence type="ECO:0000256" key="6">
    <source>
        <dbReference type="RuleBase" id="RU361157"/>
    </source>
</evidence>
<dbReference type="InterPro" id="IPR051784">
    <property type="entry name" value="Nod_factor_ABC_transporter"/>
</dbReference>
<keyword evidence="2 6" id="KW-0812">Transmembrane</keyword>
<organism evidence="8 9">
    <name type="scientific">Kutzneria viridogrisea</name>
    <dbReference type="NCBI Taxonomy" id="47990"/>
    <lineage>
        <taxon>Bacteria</taxon>
        <taxon>Bacillati</taxon>
        <taxon>Actinomycetota</taxon>
        <taxon>Actinomycetes</taxon>
        <taxon>Pseudonocardiales</taxon>
        <taxon>Pseudonocardiaceae</taxon>
        <taxon>Kutzneria</taxon>
    </lineage>
</organism>
<dbReference type="InterPro" id="IPR047817">
    <property type="entry name" value="ABC2_TM_bact-type"/>
</dbReference>
<dbReference type="Proteomes" id="UP000517916">
    <property type="component" value="Unassembled WGS sequence"/>
</dbReference>
<dbReference type="PIRSF" id="PIRSF006648">
    <property type="entry name" value="DrrB"/>
    <property type="match status" value="1"/>
</dbReference>
<feature type="domain" description="ABC transmembrane type-2" evidence="7">
    <location>
        <begin position="42"/>
        <end position="269"/>
    </location>
</feature>
<dbReference type="PANTHER" id="PTHR43229:SF2">
    <property type="entry name" value="NODULATION PROTEIN J"/>
    <property type="match status" value="1"/>
</dbReference>
<comment type="subcellular location">
    <subcellularLocation>
        <location evidence="6">Cell membrane</location>
        <topology evidence="6">Multi-pass membrane protein</topology>
    </subcellularLocation>
    <subcellularLocation>
        <location evidence="1">Membrane</location>
        <topology evidence="1">Multi-pass membrane protein</topology>
    </subcellularLocation>
</comment>
<evidence type="ECO:0000256" key="2">
    <source>
        <dbReference type="ARBA" id="ARBA00022692"/>
    </source>
</evidence>